<evidence type="ECO:0000313" key="1">
    <source>
        <dbReference type="EMBL" id="MPN10847.1"/>
    </source>
</evidence>
<sequence>MFQDCRCDEIGLTNHHDPLEFGLPADDAPVETVVGEPPQAFQRSYAVFLVRRDSVLVHLNRVRKSIEHFNGFLISCRGVRIPLTIDHDELHRRNIHNGWGSLGKVELLQILFHIEYRHTDGLYNNRSVVASTSMVRCDCSVITIPFQTRERWVCRMKRIAMSHRESKQLYLGSERG</sequence>
<organism evidence="1">
    <name type="scientific">bioreactor metagenome</name>
    <dbReference type="NCBI Taxonomy" id="1076179"/>
    <lineage>
        <taxon>unclassified sequences</taxon>
        <taxon>metagenomes</taxon>
        <taxon>ecological metagenomes</taxon>
    </lineage>
</organism>
<gene>
    <name evidence="1" type="ORF">SDC9_158144</name>
</gene>
<reference evidence="1" key="1">
    <citation type="submission" date="2019-08" db="EMBL/GenBank/DDBJ databases">
        <authorList>
            <person name="Kucharzyk K."/>
            <person name="Murdoch R.W."/>
            <person name="Higgins S."/>
            <person name="Loffler F."/>
        </authorList>
    </citation>
    <scope>NUCLEOTIDE SEQUENCE</scope>
</reference>
<dbReference type="EMBL" id="VSSQ01057031">
    <property type="protein sequence ID" value="MPN10847.1"/>
    <property type="molecule type" value="Genomic_DNA"/>
</dbReference>
<protein>
    <submittedName>
        <fullName evidence="1">Uncharacterized protein</fullName>
    </submittedName>
</protein>
<name>A0A645F9D4_9ZZZZ</name>
<comment type="caution">
    <text evidence="1">The sequence shown here is derived from an EMBL/GenBank/DDBJ whole genome shotgun (WGS) entry which is preliminary data.</text>
</comment>
<proteinExistence type="predicted"/>
<accession>A0A645F9D4</accession>
<dbReference type="AlphaFoldDB" id="A0A645F9D4"/>